<dbReference type="GO" id="GO:0031956">
    <property type="term" value="F:medium-chain fatty acid-CoA ligase activity"/>
    <property type="evidence" value="ECO:0007669"/>
    <property type="project" value="TreeGrafter"/>
</dbReference>
<evidence type="ECO:0000256" key="1">
    <source>
        <dbReference type="ARBA" id="ARBA00006432"/>
    </source>
</evidence>
<dbReference type="AlphaFoldDB" id="A0A1M6DRZ0"/>
<organism evidence="3 4">
    <name type="scientific">Arenibacter nanhaiticus</name>
    <dbReference type="NCBI Taxonomy" id="558155"/>
    <lineage>
        <taxon>Bacteria</taxon>
        <taxon>Pseudomonadati</taxon>
        <taxon>Bacteroidota</taxon>
        <taxon>Flavobacteriia</taxon>
        <taxon>Flavobacteriales</taxon>
        <taxon>Flavobacteriaceae</taxon>
        <taxon>Arenibacter</taxon>
    </lineage>
</organism>
<accession>A0A1M6DRZ0</accession>
<dbReference type="Gene3D" id="3.40.50.12780">
    <property type="entry name" value="N-terminal domain of ligase-like"/>
    <property type="match status" value="1"/>
</dbReference>
<dbReference type="Gene3D" id="3.30.300.30">
    <property type="match status" value="1"/>
</dbReference>
<feature type="domain" description="AMP-dependent synthetase/ligase" evidence="2">
    <location>
        <begin position="56"/>
        <end position="206"/>
    </location>
</feature>
<dbReference type="SUPFAM" id="SSF56801">
    <property type="entry name" value="Acetyl-CoA synthetase-like"/>
    <property type="match status" value="1"/>
</dbReference>
<protein>
    <submittedName>
        <fullName evidence="3">O-succinylbenzoic acid--CoA ligase</fullName>
    </submittedName>
</protein>
<proteinExistence type="inferred from homology"/>
<dbReference type="STRING" id="558155.SAMN04487911_105115"/>
<dbReference type="OrthoDB" id="8870348at2"/>
<evidence type="ECO:0000313" key="3">
    <source>
        <dbReference type="EMBL" id="SHI75992.1"/>
    </source>
</evidence>
<dbReference type="InterPro" id="IPR042099">
    <property type="entry name" value="ANL_N_sf"/>
</dbReference>
<dbReference type="Pfam" id="PF00501">
    <property type="entry name" value="AMP-binding"/>
    <property type="match status" value="1"/>
</dbReference>
<reference evidence="3 4" key="1">
    <citation type="submission" date="2016-11" db="EMBL/GenBank/DDBJ databases">
        <authorList>
            <person name="Jaros S."/>
            <person name="Januszkiewicz K."/>
            <person name="Wedrychowicz H."/>
        </authorList>
    </citation>
    <scope>NUCLEOTIDE SEQUENCE [LARGE SCALE GENOMIC DNA]</scope>
    <source>
        <strain evidence="3 4">CGMCC 1.8863</strain>
    </source>
</reference>
<gene>
    <name evidence="3" type="ORF">SAMN04487911_105115</name>
</gene>
<keyword evidence="3" id="KW-0436">Ligase</keyword>
<name>A0A1M6DRZ0_9FLAO</name>
<dbReference type="PANTHER" id="PTHR43201:SF8">
    <property type="entry name" value="ACYL-COA SYNTHETASE FAMILY MEMBER 3"/>
    <property type="match status" value="1"/>
</dbReference>
<comment type="similarity">
    <text evidence="1">Belongs to the ATP-dependent AMP-binding enzyme family.</text>
</comment>
<dbReference type="InterPro" id="IPR000873">
    <property type="entry name" value="AMP-dep_synth/lig_dom"/>
</dbReference>
<dbReference type="Proteomes" id="UP000184231">
    <property type="component" value="Unassembled WGS sequence"/>
</dbReference>
<evidence type="ECO:0000313" key="4">
    <source>
        <dbReference type="Proteomes" id="UP000184231"/>
    </source>
</evidence>
<dbReference type="RefSeq" id="WP_072763536.1">
    <property type="nucleotide sequence ID" value="NZ_FQYX01000005.1"/>
</dbReference>
<dbReference type="GO" id="GO:0006631">
    <property type="term" value="P:fatty acid metabolic process"/>
    <property type="evidence" value="ECO:0007669"/>
    <property type="project" value="TreeGrafter"/>
</dbReference>
<sequence length="357" mass="39272">MAYHMVHPKFKFNGHACKGADLKELGYSLVKEGADFEKVIGDFLLDWCDGSPMIPVHTSGSTGAPKKVFLEKIKMYNSAMATGGFFNLGPGTKALHCMPSSFIAGKMMLVRAMVLGWEITCVPPSSRPLIPSGVYYDFSAMIPLQLENSLDKISQIGVVIIGGAPMSIELKNSVQYINTHIYETYGMTETITHIAAKRINDTAREGSGNFIALPQVSLATDNRNCLVIDAPQISNEKVITNDVVHLVSDTEFQWLGRFDNIINSGGIKLVPEQIETKLSELISSRFFVAGIPDKTLGQKLVLVVEGNRGVEALWQGIKSLHTLTKFEIPKEIFSVHEFVETKNGKVQRVKTLHLAMA</sequence>
<dbReference type="EMBL" id="FQYX01000005">
    <property type="protein sequence ID" value="SHI75992.1"/>
    <property type="molecule type" value="Genomic_DNA"/>
</dbReference>
<dbReference type="InterPro" id="IPR045851">
    <property type="entry name" value="AMP-bd_C_sf"/>
</dbReference>
<keyword evidence="4" id="KW-1185">Reference proteome</keyword>
<evidence type="ECO:0000259" key="2">
    <source>
        <dbReference type="Pfam" id="PF00501"/>
    </source>
</evidence>
<dbReference type="PANTHER" id="PTHR43201">
    <property type="entry name" value="ACYL-COA SYNTHETASE"/>
    <property type="match status" value="1"/>
</dbReference>